<feature type="transmembrane region" description="Helical" evidence="5">
    <location>
        <begin position="176"/>
        <end position="196"/>
    </location>
</feature>
<organism evidence="7 8">
    <name type="scientific">Alloalcanivorax xenomutans</name>
    <dbReference type="NCBI Taxonomy" id="1094342"/>
    <lineage>
        <taxon>Bacteria</taxon>
        <taxon>Pseudomonadati</taxon>
        <taxon>Pseudomonadota</taxon>
        <taxon>Gammaproteobacteria</taxon>
        <taxon>Oceanospirillales</taxon>
        <taxon>Alcanivoracaceae</taxon>
        <taxon>Alloalcanivorax</taxon>
    </lineage>
</organism>
<proteinExistence type="predicted"/>
<evidence type="ECO:0000256" key="5">
    <source>
        <dbReference type="SAM" id="Phobius"/>
    </source>
</evidence>
<accession>A0A9Q3W8M3</accession>
<sequence length="464" mass="48355">MPVPTAPQSDTWRDLCSGRRGPRLLLIWLGIWVGAAESLVTATIMPTVARQLGGYAYFSWAVALFMIGTILAVASAGRLAERYGLARASAGAGLVLATGCAVSALAPDIFTFLAGRWVQGVGGGWISGFAMVAVSRFFPERHLARVFASATAIWALATVLGPLLGGAFAGSGSWRGVFWLFSAQALLFVLAALLLFRGAAPAERGARVPWPQLGLLAVGVAALVLASLAEHWLWVLGLLLLSIGMLAWLRWRDQRGENRLLPAGAWQLRHTVGAGYAAMAAVTAASMALLIYGPPILQALQGLSPLRAGYVVAVQAMAWTLAALAVAGADQAGERRWIRWGAVSLLLGVTLLVGAMTAPVLWVLAAAAICGLGLGWGSSLMNRRLLRALAEEDRAIGSSALIGVRQVGGAVGAVLAGLAANLAGVAEGLAPESAERAAPVVFMAVLPMALLAVWCAWRFTRSAD</sequence>
<evidence type="ECO:0000256" key="2">
    <source>
        <dbReference type="ARBA" id="ARBA00022692"/>
    </source>
</evidence>
<feature type="transmembrane region" description="Helical" evidence="5">
    <location>
        <begin position="208"/>
        <end position="226"/>
    </location>
</feature>
<dbReference type="AlphaFoldDB" id="A0A9Q3W8M3"/>
<comment type="caution">
    <text evidence="7">The sequence shown here is derived from an EMBL/GenBank/DDBJ whole genome shotgun (WGS) entry which is preliminary data.</text>
</comment>
<dbReference type="PROSITE" id="PS50850">
    <property type="entry name" value="MFS"/>
    <property type="match status" value="1"/>
</dbReference>
<evidence type="ECO:0000259" key="6">
    <source>
        <dbReference type="PROSITE" id="PS50850"/>
    </source>
</evidence>
<feature type="transmembrane region" description="Helical" evidence="5">
    <location>
        <begin position="232"/>
        <end position="251"/>
    </location>
</feature>
<evidence type="ECO:0000313" key="7">
    <source>
        <dbReference type="EMBL" id="MCE7511089.1"/>
    </source>
</evidence>
<feature type="transmembrane region" description="Helical" evidence="5">
    <location>
        <begin position="146"/>
        <end position="170"/>
    </location>
</feature>
<dbReference type="Gene3D" id="1.20.1720.10">
    <property type="entry name" value="Multidrug resistance protein D"/>
    <property type="match status" value="1"/>
</dbReference>
<keyword evidence="3 5" id="KW-1133">Transmembrane helix</keyword>
<feature type="domain" description="Major facilitator superfamily (MFS) profile" evidence="6">
    <location>
        <begin position="23"/>
        <end position="464"/>
    </location>
</feature>
<protein>
    <submittedName>
        <fullName evidence="7">MFS transporter</fullName>
    </submittedName>
</protein>
<evidence type="ECO:0000256" key="3">
    <source>
        <dbReference type="ARBA" id="ARBA00022989"/>
    </source>
</evidence>
<dbReference type="Pfam" id="PF07690">
    <property type="entry name" value="MFS_1"/>
    <property type="match status" value="1"/>
</dbReference>
<feature type="transmembrane region" description="Helical" evidence="5">
    <location>
        <begin position="117"/>
        <end position="134"/>
    </location>
</feature>
<gene>
    <name evidence="7" type="ORF">LZG35_20840</name>
</gene>
<evidence type="ECO:0000256" key="4">
    <source>
        <dbReference type="ARBA" id="ARBA00023136"/>
    </source>
</evidence>
<dbReference type="RefSeq" id="WP_080530876.1">
    <property type="nucleotide sequence ID" value="NZ_CP012331.1"/>
</dbReference>
<feature type="transmembrane region" description="Helical" evidence="5">
    <location>
        <begin position="55"/>
        <end position="73"/>
    </location>
</feature>
<dbReference type="Gene3D" id="1.20.1250.20">
    <property type="entry name" value="MFS general substrate transporter like domains"/>
    <property type="match status" value="1"/>
</dbReference>
<name>A0A9Q3W8M3_9GAMM</name>
<dbReference type="InterPro" id="IPR011701">
    <property type="entry name" value="MFS"/>
</dbReference>
<dbReference type="KEGG" id="axe:P40_09380"/>
<evidence type="ECO:0000313" key="8">
    <source>
        <dbReference type="Proteomes" id="UP001107961"/>
    </source>
</evidence>
<dbReference type="InterPro" id="IPR020846">
    <property type="entry name" value="MFS_dom"/>
</dbReference>
<keyword evidence="2 5" id="KW-0812">Transmembrane</keyword>
<comment type="subcellular location">
    <subcellularLocation>
        <location evidence="1">Membrane</location>
        <topology evidence="1">Multi-pass membrane protein</topology>
    </subcellularLocation>
</comment>
<feature type="transmembrane region" description="Helical" evidence="5">
    <location>
        <begin position="272"/>
        <end position="292"/>
    </location>
</feature>
<feature type="transmembrane region" description="Helical" evidence="5">
    <location>
        <begin position="361"/>
        <end position="381"/>
    </location>
</feature>
<dbReference type="SUPFAM" id="SSF103473">
    <property type="entry name" value="MFS general substrate transporter"/>
    <property type="match status" value="1"/>
</dbReference>
<feature type="transmembrane region" description="Helical" evidence="5">
    <location>
        <begin position="312"/>
        <end position="330"/>
    </location>
</feature>
<dbReference type="Proteomes" id="UP001107961">
    <property type="component" value="Unassembled WGS sequence"/>
</dbReference>
<feature type="transmembrane region" description="Helical" evidence="5">
    <location>
        <begin position="402"/>
        <end position="425"/>
    </location>
</feature>
<dbReference type="InterPro" id="IPR036259">
    <property type="entry name" value="MFS_trans_sf"/>
</dbReference>
<reference evidence="7" key="1">
    <citation type="submission" date="2022-01" db="EMBL/GenBank/DDBJ databases">
        <authorList>
            <person name="Karlyshev A.V."/>
            <person name="Jaspars M."/>
        </authorList>
    </citation>
    <scope>NUCLEOTIDE SEQUENCE</scope>
    <source>
        <strain evidence="7">AGSA3-2</strain>
    </source>
</reference>
<feature type="transmembrane region" description="Helical" evidence="5">
    <location>
        <begin position="337"/>
        <end position="355"/>
    </location>
</feature>
<dbReference type="GO" id="GO:0005886">
    <property type="term" value="C:plasma membrane"/>
    <property type="evidence" value="ECO:0007669"/>
    <property type="project" value="TreeGrafter"/>
</dbReference>
<evidence type="ECO:0000256" key="1">
    <source>
        <dbReference type="ARBA" id="ARBA00004141"/>
    </source>
</evidence>
<keyword evidence="8" id="KW-1185">Reference proteome</keyword>
<dbReference type="EMBL" id="JAJVKT010000039">
    <property type="protein sequence ID" value="MCE7511089.1"/>
    <property type="molecule type" value="Genomic_DNA"/>
</dbReference>
<dbReference type="GO" id="GO:0022857">
    <property type="term" value="F:transmembrane transporter activity"/>
    <property type="evidence" value="ECO:0007669"/>
    <property type="project" value="InterPro"/>
</dbReference>
<feature type="transmembrane region" description="Helical" evidence="5">
    <location>
        <begin position="25"/>
        <end position="49"/>
    </location>
</feature>
<dbReference type="PANTHER" id="PTHR23501:SF154">
    <property type="entry name" value="MULTIDRUG-EFFLUX TRANSPORTER RV1634-RELATED"/>
    <property type="match status" value="1"/>
</dbReference>
<keyword evidence="4 5" id="KW-0472">Membrane</keyword>
<feature type="transmembrane region" description="Helical" evidence="5">
    <location>
        <begin position="85"/>
        <end position="105"/>
    </location>
</feature>
<feature type="transmembrane region" description="Helical" evidence="5">
    <location>
        <begin position="437"/>
        <end position="457"/>
    </location>
</feature>
<dbReference type="PANTHER" id="PTHR23501">
    <property type="entry name" value="MAJOR FACILITATOR SUPERFAMILY"/>
    <property type="match status" value="1"/>
</dbReference>